<name>A0A1Z5KIM7_FISSO</name>
<sequence>MIHNRSPFFRRHDYCFMMVSLLLALLTTTLQTALVQAQTSCSAPQSITAPFTFTPSSVEPVDNSYYLPLSICDDALASGSSAFPAGFWFRYIASKPTMVRVSVEVMEEFIFAVATVAVTGSCDSLKCEDSSSLATSNDLVFQAEVGVEYLLYVFSDADGSDPYTLFVEELEPPVNDSMETAVALTQDDLPFRGDFTTVGALSDFSQDVCGLFGENGVWFKYTTTYAQESLALRATTGNTREVLGIQSRSGDGDACVTSGSTWGSTIEWTAETGIVEGEPEPAPVPAPVANPVTPSPPTATDESAPVETTGSPSGARSNSSDNNPEPTTSASSGSGPFFNSVDLYSHVAGVVLGVLLLDAFAQ</sequence>
<evidence type="ECO:0000256" key="2">
    <source>
        <dbReference type="SAM" id="SignalP"/>
    </source>
</evidence>
<evidence type="ECO:0000313" key="3">
    <source>
        <dbReference type="EMBL" id="GAX26086.1"/>
    </source>
</evidence>
<dbReference type="AlphaFoldDB" id="A0A1Z5KIM7"/>
<reference evidence="3 4" key="1">
    <citation type="journal article" date="2015" name="Plant Cell">
        <title>Oil accumulation by the oleaginous diatom Fistulifera solaris as revealed by the genome and transcriptome.</title>
        <authorList>
            <person name="Tanaka T."/>
            <person name="Maeda Y."/>
            <person name="Veluchamy A."/>
            <person name="Tanaka M."/>
            <person name="Abida H."/>
            <person name="Marechal E."/>
            <person name="Bowler C."/>
            <person name="Muto M."/>
            <person name="Sunaga Y."/>
            <person name="Tanaka M."/>
            <person name="Yoshino T."/>
            <person name="Taniguchi T."/>
            <person name="Fukuda Y."/>
            <person name="Nemoto M."/>
            <person name="Matsumoto M."/>
            <person name="Wong P.S."/>
            <person name="Aburatani S."/>
            <person name="Fujibuchi W."/>
        </authorList>
    </citation>
    <scope>NUCLEOTIDE SEQUENCE [LARGE SCALE GENOMIC DNA]</scope>
    <source>
        <strain evidence="3 4">JPCC DA0580</strain>
    </source>
</reference>
<proteinExistence type="predicted"/>
<feature type="region of interest" description="Disordered" evidence="1">
    <location>
        <begin position="276"/>
        <end position="334"/>
    </location>
</feature>
<feature type="compositionally biased region" description="Pro residues" evidence="1">
    <location>
        <begin position="280"/>
        <end position="297"/>
    </location>
</feature>
<protein>
    <submittedName>
        <fullName evidence="3">Uncharacterized protein</fullName>
    </submittedName>
</protein>
<keyword evidence="2" id="KW-0732">Signal</keyword>
<organism evidence="3 4">
    <name type="scientific">Fistulifera solaris</name>
    <name type="common">Oleaginous diatom</name>
    <dbReference type="NCBI Taxonomy" id="1519565"/>
    <lineage>
        <taxon>Eukaryota</taxon>
        <taxon>Sar</taxon>
        <taxon>Stramenopiles</taxon>
        <taxon>Ochrophyta</taxon>
        <taxon>Bacillariophyta</taxon>
        <taxon>Bacillariophyceae</taxon>
        <taxon>Bacillariophycidae</taxon>
        <taxon>Naviculales</taxon>
        <taxon>Naviculaceae</taxon>
        <taxon>Fistulifera</taxon>
    </lineage>
</organism>
<keyword evidence="4" id="KW-1185">Reference proteome</keyword>
<dbReference type="EMBL" id="BDSP01000236">
    <property type="protein sequence ID" value="GAX26086.1"/>
    <property type="molecule type" value="Genomic_DNA"/>
</dbReference>
<evidence type="ECO:0000256" key="1">
    <source>
        <dbReference type="SAM" id="MobiDB-lite"/>
    </source>
</evidence>
<accession>A0A1Z5KIM7</accession>
<dbReference type="InParanoid" id="A0A1Z5KIM7"/>
<gene>
    <name evidence="3" type="ORF">FisN_42Lh003</name>
</gene>
<feature type="compositionally biased region" description="Polar residues" evidence="1">
    <location>
        <begin position="306"/>
        <end position="334"/>
    </location>
</feature>
<dbReference type="Proteomes" id="UP000198406">
    <property type="component" value="Unassembled WGS sequence"/>
</dbReference>
<feature type="chain" id="PRO_5013006829" evidence="2">
    <location>
        <begin position="38"/>
        <end position="362"/>
    </location>
</feature>
<comment type="caution">
    <text evidence="3">The sequence shown here is derived from an EMBL/GenBank/DDBJ whole genome shotgun (WGS) entry which is preliminary data.</text>
</comment>
<evidence type="ECO:0000313" key="4">
    <source>
        <dbReference type="Proteomes" id="UP000198406"/>
    </source>
</evidence>
<feature type="signal peptide" evidence="2">
    <location>
        <begin position="1"/>
        <end position="37"/>
    </location>
</feature>